<accession>A0ABV3RN88</accession>
<name>A0ABV3RN88_9RHOB</name>
<keyword evidence="1" id="KW-0732">Signal</keyword>
<proteinExistence type="predicted"/>
<dbReference type="Proteomes" id="UP001556098">
    <property type="component" value="Unassembled WGS sequence"/>
</dbReference>
<sequence>MTPRALLIVALLFTLLPAGQRLAAQEAPPGSCMLPSGEWCWPIAPLTYGDPCECPKPDGTFEQGVVQ</sequence>
<organism evidence="2 3">
    <name type="scientific">Sulfitobacter sediminis</name>
    <dbReference type="NCBI Taxonomy" id="3234186"/>
    <lineage>
        <taxon>Bacteria</taxon>
        <taxon>Pseudomonadati</taxon>
        <taxon>Pseudomonadota</taxon>
        <taxon>Alphaproteobacteria</taxon>
        <taxon>Rhodobacterales</taxon>
        <taxon>Roseobacteraceae</taxon>
        <taxon>Sulfitobacter</taxon>
    </lineage>
</organism>
<comment type="caution">
    <text evidence="2">The sequence shown here is derived from an EMBL/GenBank/DDBJ whole genome shotgun (WGS) entry which is preliminary data.</text>
</comment>
<dbReference type="EMBL" id="JBFNXX010000006">
    <property type="protein sequence ID" value="MEW9920043.1"/>
    <property type="molecule type" value="Genomic_DNA"/>
</dbReference>
<protein>
    <submittedName>
        <fullName evidence="2">Uncharacterized protein</fullName>
    </submittedName>
</protein>
<evidence type="ECO:0000313" key="3">
    <source>
        <dbReference type="Proteomes" id="UP001556098"/>
    </source>
</evidence>
<evidence type="ECO:0000313" key="2">
    <source>
        <dbReference type="EMBL" id="MEW9920043.1"/>
    </source>
</evidence>
<dbReference type="RefSeq" id="WP_367877742.1">
    <property type="nucleotide sequence ID" value="NZ_JBFNXX010000006.1"/>
</dbReference>
<reference evidence="2 3" key="1">
    <citation type="submission" date="2024-07" db="EMBL/GenBank/DDBJ databases">
        <title>Marimonas sp.nov., isolated from tidal-flat sediment.</title>
        <authorList>
            <person name="Jayan J.N."/>
            <person name="Lee S.S."/>
        </authorList>
    </citation>
    <scope>NUCLEOTIDE SEQUENCE [LARGE SCALE GENOMIC DNA]</scope>
    <source>
        <strain evidence="2 3">MJW-29</strain>
    </source>
</reference>
<gene>
    <name evidence="2" type="ORF">AB2B41_10535</name>
</gene>
<feature type="chain" id="PRO_5046200465" evidence="1">
    <location>
        <begin position="24"/>
        <end position="67"/>
    </location>
</feature>
<keyword evidence="3" id="KW-1185">Reference proteome</keyword>
<feature type="signal peptide" evidence="1">
    <location>
        <begin position="1"/>
        <end position="23"/>
    </location>
</feature>
<evidence type="ECO:0000256" key="1">
    <source>
        <dbReference type="SAM" id="SignalP"/>
    </source>
</evidence>